<name>A0A426XAU6_ENSVE</name>
<accession>A0A426XAU6</accession>
<dbReference type="Proteomes" id="UP000287651">
    <property type="component" value="Unassembled WGS sequence"/>
</dbReference>
<reference evidence="2 3" key="1">
    <citation type="journal article" date="2014" name="Agronomy (Basel)">
        <title>A Draft Genome Sequence for Ensete ventricosum, the Drought-Tolerant Tree Against Hunger.</title>
        <authorList>
            <person name="Harrison J."/>
            <person name="Moore K.A."/>
            <person name="Paszkiewicz K."/>
            <person name="Jones T."/>
            <person name="Grant M."/>
            <person name="Ambacheew D."/>
            <person name="Muzemil S."/>
            <person name="Studholme D.J."/>
        </authorList>
    </citation>
    <scope>NUCLEOTIDE SEQUENCE [LARGE SCALE GENOMIC DNA]</scope>
</reference>
<feature type="region of interest" description="Disordered" evidence="1">
    <location>
        <begin position="1"/>
        <end position="23"/>
    </location>
</feature>
<protein>
    <submittedName>
        <fullName evidence="2">Uncharacterized protein</fullName>
    </submittedName>
</protein>
<gene>
    <name evidence="2" type="ORF">B296_00042751</name>
</gene>
<evidence type="ECO:0000313" key="2">
    <source>
        <dbReference type="EMBL" id="RRT36603.1"/>
    </source>
</evidence>
<feature type="compositionally biased region" description="Basic residues" evidence="1">
    <location>
        <begin position="1"/>
        <end position="12"/>
    </location>
</feature>
<evidence type="ECO:0000256" key="1">
    <source>
        <dbReference type="SAM" id="MobiDB-lite"/>
    </source>
</evidence>
<sequence length="72" mass="7974">MRRRLASRRGRTTPRSLAGRRCGASFPSWKTRRRLVTARGDKASPHSRAVASGPCTDILSDRYIPPVPGNID</sequence>
<dbReference type="EMBL" id="AMZH03023366">
    <property type="protein sequence ID" value="RRT36603.1"/>
    <property type="molecule type" value="Genomic_DNA"/>
</dbReference>
<dbReference type="AlphaFoldDB" id="A0A426XAU6"/>
<evidence type="ECO:0000313" key="3">
    <source>
        <dbReference type="Proteomes" id="UP000287651"/>
    </source>
</evidence>
<comment type="caution">
    <text evidence="2">The sequence shown here is derived from an EMBL/GenBank/DDBJ whole genome shotgun (WGS) entry which is preliminary data.</text>
</comment>
<proteinExistence type="predicted"/>
<organism evidence="2 3">
    <name type="scientific">Ensete ventricosum</name>
    <name type="common">Abyssinian banana</name>
    <name type="synonym">Musa ensete</name>
    <dbReference type="NCBI Taxonomy" id="4639"/>
    <lineage>
        <taxon>Eukaryota</taxon>
        <taxon>Viridiplantae</taxon>
        <taxon>Streptophyta</taxon>
        <taxon>Embryophyta</taxon>
        <taxon>Tracheophyta</taxon>
        <taxon>Spermatophyta</taxon>
        <taxon>Magnoliopsida</taxon>
        <taxon>Liliopsida</taxon>
        <taxon>Zingiberales</taxon>
        <taxon>Musaceae</taxon>
        <taxon>Ensete</taxon>
    </lineage>
</organism>